<feature type="compositionally biased region" description="Low complexity" evidence="1">
    <location>
        <begin position="893"/>
        <end position="917"/>
    </location>
</feature>
<feature type="compositionally biased region" description="Low complexity" evidence="1">
    <location>
        <begin position="837"/>
        <end position="858"/>
    </location>
</feature>
<reference evidence="2" key="1">
    <citation type="journal article" date="2020" name="Cell">
        <title>Large-Scale Comparative Analyses of Tick Genomes Elucidate Their Genetic Diversity and Vector Capacities.</title>
        <authorList>
            <consortium name="Tick Genome and Microbiome Consortium (TIGMIC)"/>
            <person name="Jia N."/>
            <person name="Wang J."/>
            <person name="Shi W."/>
            <person name="Du L."/>
            <person name="Sun Y."/>
            <person name="Zhan W."/>
            <person name="Jiang J.F."/>
            <person name="Wang Q."/>
            <person name="Zhang B."/>
            <person name="Ji P."/>
            <person name="Bell-Sakyi L."/>
            <person name="Cui X.M."/>
            <person name="Yuan T.T."/>
            <person name="Jiang B.G."/>
            <person name="Yang W.F."/>
            <person name="Lam T.T."/>
            <person name="Chang Q.C."/>
            <person name="Ding S.J."/>
            <person name="Wang X.J."/>
            <person name="Zhu J.G."/>
            <person name="Ruan X.D."/>
            <person name="Zhao L."/>
            <person name="Wei J.T."/>
            <person name="Ye R.Z."/>
            <person name="Que T.C."/>
            <person name="Du C.H."/>
            <person name="Zhou Y.H."/>
            <person name="Cheng J.X."/>
            <person name="Dai P.F."/>
            <person name="Guo W.B."/>
            <person name="Han X.H."/>
            <person name="Huang E.J."/>
            <person name="Li L.F."/>
            <person name="Wei W."/>
            <person name="Gao Y.C."/>
            <person name="Liu J.Z."/>
            <person name="Shao H.Z."/>
            <person name="Wang X."/>
            <person name="Wang C.C."/>
            <person name="Yang T.C."/>
            <person name="Huo Q.B."/>
            <person name="Li W."/>
            <person name="Chen H.Y."/>
            <person name="Chen S.E."/>
            <person name="Zhou L.G."/>
            <person name="Ni X.B."/>
            <person name="Tian J.H."/>
            <person name="Sheng Y."/>
            <person name="Liu T."/>
            <person name="Pan Y.S."/>
            <person name="Xia L.Y."/>
            <person name="Li J."/>
            <person name="Zhao F."/>
            <person name="Cao W.C."/>
        </authorList>
    </citation>
    <scope>NUCLEOTIDE SEQUENCE</scope>
    <source>
        <strain evidence="2">Rmic-2018</strain>
    </source>
</reference>
<feature type="compositionally biased region" description="Polar residues" evidence="1">
    <location>
        <begin position="882"/>
        <end position="892"/>
    </location>
</feature>
<dbReference type="Proteomes" id="UP000821866">
    <property type="component" value="Chromosome 8"/>
</dbReference>
<feature type="region of interest" description="Disordered" evidence="1">
    <location>
        <begin position="876"/>
        <end position="923"/>
    </location>
</feature>
<evidence type="ECO:0000256" key="1">
    <source>
        <dbReference type="SAM" id="MobiDB-lite"/>
    </source>
</evidence>
<feature type="compositionally biased region" description="Polar residues" evidence="1">
    <location>
        <begin position="820"/>
        <end position="836"/>
    </location>
</feature>
<feature type="compositionally biased region" description="Low complexity" evidence="1">
    <location>
        <begin position="777"/>
        <end position="819"/>
    </location>
</feature>
<accession>A0A9J6DA10</accession>
<organism evidence="2 3">
    <name type="scientific">Rhipicephalus microplus</name>
    <name type="common">Cattle tick</name>
    <name type="synonym">Boophilus microplus</name>
    <dbReference type="NCBI Taxonomy" id="6941"/>
    <lineage>
        <taxon>Eukaryota</taxon>
        <taxon>Metazoa</taxon>
        <taxon>Ecdysozoa</taxon>
        <taxon>Arthropoda</taxon>
        <taxon>Chelicerata</taxon>
        <taxon>Arachnida</taxon>
        <taxon>Acari</taxon>
        <taxon>Parasitiformes</taxon>
        <taxon>Ixodida</taxon>
        <taxon>Ixodoidea</taxon>
        <taxon>Ixodidae</taxon>
        <taxon>Rhipicephalinae</taxon>
        <taxon>Rhipicephalus</taxon>
        <taxon>Boophilus</taxon>
    </lineage>
</organism>
<feature type="region of interest" description="Disordered" evidence="1">
    <location>
        <begin position="564"/>
        <end position="594"/>
    </location>
</feature>
<sequence length="2233" mass="245728">MAVPGVAMRKDLFECLLSELPRWPAQQLGADLGRIAQLAERATPADGPAKAQMLRLLWSAPAQGLPEYVTRRFRAAGRALLGRASMPDTVVRRYEALFEDGRSSAEARDVARLLAEHAFDCRHAPPGDSELDRLPVTSARHALAILSHFARSRSCAGSMLVPLPDEVSSGQLVWQAPSLFDHGYPKSLGLQESEAADYSRARTLEKERAYNDMLRFVRESMKNSSLSSLSLELLLKIGIDVASNCQPPGSTVSLLRSIIIELQRRREVSPENNRVFSHLLTSFQRQKNCSKVSIRDLINAHDYLVPQLLEDFEKSVLFESPSVRAYLVTELSIYAKMARQIPAERRVALLGVATALLTISWPPGKVLDLLIDSASLLQFGSISRQMARKMIPALLRIHTRPYYEWLSPKRKSYLYLTLLRLIEQLDKMDNSILVAIETVVASPCEKLNLVSVLFRMLETPTVSSKAISYIECLIMYLLKIPRWFKIDWSAIIIPPVTEGPCHPQTWHKTTSTTELSVVTTPQVTFTETPSTGIEEIYTPGQELTSRETTAYSTTTTTEYTATEVKTTTGTSPEESTTPWFAPTTSRGTTVTPSNGIYTYETGTETEYTTSVVETTPATFTETPSSTATPTSIETSTTASNTISTTTPGTTETLTQTPFSETTSTIPDLETMAVTTENIMSQTPSTGSTMTTETPEFSTSIETTAATEFSTLPTTTELFSETPTMTPSSETTTSGSLFSTTPSASEWMETTTPAAFTTTSAEETPSATQSTHTTFAQSSGTPSYETTTSTEYTTASFESPTATPSLETTTSTETTTETLAGSPSTWATSTAFTTEGVTATPSEETPWESSTTSTATETPSVYYSTTTTTEYTTAWTSRETPSEGYSTGTTTSQETPSESYWTSTTTSYETPSESYSTSNEAPSETFSTVTTSMLTETPAESYSIVTTTSTTEVPSESYSITTTSTSTETPSESFSTSTATPSESYSTEARTSTTTETPSQSYSTMTTTSTETASESYSTGTTTSISTETPSEMYSTETTFSTGSTTTPSFTVTTSGTTTETPVGTPSTETTTTTVIKASTETPSETPWEETTSSTETTTGSYSFETATTPSLETFTPATETSTSVTKSQRTTAPPQPDNRENDTVTPTGFRSTVVTTDNILSMGTTVVTLPTPTPSVNVFTVPSSPESATVKFNIEKISHHITHTNESTGNILSIIESIFNIPPPTNITTIIEGAHNITIGHPDIERAVDERLIQIIVKALTAEQLQGLYTDRTELLVLELYRIIKTGVKINLTILRSILTLEMTARLRENIISSLVNRTYYGPREEVHRVLEILLPYLAVHHISTLTTKEFIHLLVQYVQTTNRSNIDGDLRHFLIEILEELTRNPKVPENQKQRLIAILEVLVKELPAPHTDFSAIKEYLRNPKAPLPYTLLLSIQPNTRGTAPGSPATIQLLASVVRESGGNPVVVGNVVSLLLRLISTNNVPRLQIGPLLTSLNKIVHRRDLIAPHLRMVALTDSLVLYGNDGFQYLSPTARSTVLTTLISLLSGRVDDYLVTRLLSFKPPNYHPGRTFETLRRDVDSVKPTGPVEGLTAVKQILLAIGSTASSNPSSTVHLHTIAEKLNSHTSEESKYPRSIQYIIASLLKKTPVQLPDIPKSGMTPLSYVHWPTYQMPPDLVDNIAKEVEDRDYKITHLTKELSFDLVSPALDPTVRGNLLVVAMRLLTTDQMTVTLAQQLLRAIHAAVTMVPSLWPSNSLLLLQNTPTAITRPIIRSLPPIQTAILPSLLHHLINRARHIPKQILHTLIKFAPSQDYAVEIVTDIISALLRHGDASEQADLSNKLVKVLDERAGTSALPTKEVADLLTRFRNRLSPLTKGTPELKPVIKYINEVLRRLQSEPLSALRNLKKYLRTLPGPAPAELLRGIFEDFPSWTPSDLQTVVGLVRDALTASKSREPGVVGSVAAVAMRLLRLYNYTDGTEKRLVDVIDRVPARDDIIPQPLKLVLVNDILFVLATKVTQKSESHVNVQTLLEMLDSVLRGGALPTGTASVESHFIKAVAAFVDNKFALRKVTRELRVRIADLLRRLDLQQYIPLEILVKIDKQLRKEMWTVIRKVHTTTEERSITQFLQYLRTANRDEIVRMDEGSMRNLPKVMLPLPPRALHNVIAGVEDVLRFNREIIHRDLARQLLTIVQTAISSPMFPATLLPRSKSVMDALKRDIRQENARGVPYPPAM</sequence>
<feature type="region of interest" description="Disordered" evidence="1">
    <location>
        <begin position="1114"/>
        <end position="1149"/>
    </location>
</feature>
<reference evidence="2" key="2">
    <citation type="submission" date="2021-09" db="EMBL/GenBank/DDBJ databases">
        <authorList>
            <person name="Jia N."/>
            <person name="Wang J."/>
            <person name="Shi W."/>
            <person name="Du L."/>
            <person name="Sun Y."/>
            <person name="Zhan W."/>
            <person name="Jiang J."/>
            <person name="Wang Q."/>
            <person name="Zhang B."/>
            <person name="Ji P."/>
            <person name="Sakyi L.B."/>
            <person name="Cui X."/>
            <person name="Yuan T."/>
            <person name="Jiang B."/>
            <person name="Yang W."/>
            <person name="Lam T.T.-Y."/>
            <person name="Chang Q."/>
            <person name="Ding S."/>
            <person name="Wang X."/>
            <person name="Zhu J."/>
            <person name="Ruan X."/>
            <person name="Zhao L."/>
            <person name="Wei J."/>
            <person name="Que T."/>
            <person name="Du C."/>
            <person name="Cheng J."/>
            <person name="Dai P."/>
            <person name="Han X."/>
            <person name="Huang E."/>
            <person name="Gao Y."/>
            <person name="Liu J."/>
            <person name="Shao H."/>
            <person name="Ye R."/>
            <person name="Li L."/>
            <person name="Wei W."/>
            <person name="Wang X."/>
            <person name="Wang C."/>
            <person name="Huo Q."/>
            <person name="Li W."/>
            <person name="Guo W."/>
            <person name="Chen H."/>
            <person name="Chen S."/>
            <person name="Zhou L."/>
            <person name="Zhou L."/>
            <person name="Ni X."/>
            <person name="Tian J."/>
            <person name="Zhou Y."/>
            <person name="Sheng Y."/>
            <person name="Liu T."/>
            <person name="Pan Y."/>
            <person name="Xia L."/>
            <person name="Li J."/>
            <person name="Zhao F."/>
            <person name="Cao W."/>
        </authorList>
    </citation>
    <scope>NUCLEOTIDE SEQUENCE</scope>
    <source>
        <strain evidence="2">Rmic-2018</strain>
        <tissue evidence="2">Larvae</tissue>
    </source>
</reference>
<evidence type="ECO:0000313" key="2">
    <source>
        <dbReference type="EMBL" id="KAH8018891.1"/>
    </source>
</evidence>
<feature type="compositionally biased region" description="Low complexity" evidence="1">
    <location>
        <begin position="719"/>
        <end position="733"/>
    </location>
</feature>
<feature type="compositionally biased region" description="Low complexity" evidence="1">
    <location>
        <begin position="619"/>
        <end position="656"/>
    </location>
</feature>
<dbReference type="SUPFAM" id="SSF48371">
    <property type="entry name" value="ARM repeat"/>
    <property type="match status" value="1"/>
</dbReference>
<name>A0A9J6DA10_RHIMP</name>
<evidence type="ECO:0000313" key="3">
    <source>
        <dbReference type="Proteomes" id="UP000821866"/>
    </source>
</evidence>
<protein>
    <submittedName>
        <fullName evidence="2">Uncharacterized protein</fullName>
    </submittedName>
</protein>
<feature type="region of interest" description="Disordered" evidence="1">
    <location>
        <begin position="939"/>
        <end position="1102"/>
    </location>
</feature>
<comment type="caution">
    <text evidence="2">The sequence shown here is derived from an EMBL/GenBank/DDBJ whole genome shotgun (WGS) entry which is preliminary data.</text>
</comment>
<feature type="compositionally biased region" description="Polar residues" evidence="1">
    <location>
        <begin position="1114"/>
        <end position="1132"/>
    </location>
</feature>
<feature type="compositionally biased region" description="Low complexity" evidence="1">
    <location>
        <begin position="564"/>
        <end position="578"/>
    </location>
</feature>
<feature type="region of interest" description="Disordered" evidence="1">
    <location>
        <begin position="712"/>
        <end position="858"/>
    </location>
</feature>
<feature type="compositionally biased region" description="Low complexity" evidence="1">
    <location>
        <begin position="748"/>
        <end position="770"/>
    </location>
</feature>
<feature type="compositionally biased region" description="Polar residues" evidence="1">
    <location>
        <begin position="582"/>
        <end position="594"/>
    </location>
</feature>
<dbReference type="VEuPathDB" id="VectorBase:LOC119175861"/>
<feature type="region of interest" description="Disordered" evidence="1">
    <location>
        <begin position="619"/>
        <end position="661"/>
    </location>
</feature>
<dbReference type="EMBL" id="JABSTU010000010">
    <property type="protein sequence ID" value="KAH8018891.1"/>
    <property type="molecule type" value="Genomic_DNA"/>
</dbReference>
<keyword evidence="3" id="KW-1185">Reference proteome</keyword>
<dbReference type="InterPro" id="IPR016024">
    <property type="entry name" value="ARM-type_fold"/>
</dbReference>
<proteinExistence type="predicted"/>
<gene>
    <name evidence="2" type="ORF">HPB51_013571</name>
</gene>
<feature type="compositionally biased region" description="Polar residues" evidence="1">
    <location>
        <begin position="734"/>
        <end position="743"/>
    </location>
</feature>